<dbReference type="InterPro" id="IPR001944">
    <property type="entry name" value="Glycoside_Hdrlase_35"/>
</dbReference>
<evidence type="ECO:0000256" key="4">
    <source>
        <dbReference type="ARBA" id="ARBA00023295"/>
    </source>
</evidence>
<accession>A0A084VG17</accession>
<dbReference type="SUPFAM" id="SSF49785">
    <property type="entry name" value="Galactose-binding domain-like"/>
    <property type="match status" value="1"/>
</dbReference>
<dbReference type="OMA" id="YWRVKDS"/>
<reference evidence="11 13" key="1">
    <citation type="journal article" date="2014" name="BMC Genomics">
        <title>Genome sequence of Anopheles sinensis provides insight into genetics basis of mosquito competence for malaria parasites.</title>
        <authorList>
            <person name="Zhou D."/>
            <person name="Zhang D."/>
            <person name="Ding G."/>
            <person name="Shi L."/>
            <person name="Hou Q."/>
            <person name="Ye Y."/>
            <person name="Xu Y."/>
            <person name="Zhou H."/>
            <person name="Xiong C."/>
            <person name="Li S."/>
            <person name="Yu J."/>
            <person name="Hong S."/>
            <person name="Yu X."/>
            <person name="Zou P."/>
            <person name="Chen C."/>
            <person name="Chang X."/>
            <person name="Wang W."/>
            <person name="Lv Y."/>
            <person name="Sun Y."/>
            <person name="Ma L."/>
            <person name="Shen B."/>
            <person name="Zhu C."/>
        </authorList>
    </citation>
    <scope>NUCLEOTIDE SEQUENCE [LARGE SCALE GENOMIC DNA]</scope>
</reference>
<dbReference type="InterPro" id="IPR048913">
    <property type="entry name" value="BetaGal_gal-bd"/>
</dbReference>
<evidence type="ECO:0000256" key="2">
    <source>
        <dbReference type="ARBA" id="ARBA00022729"/>
    </source>
</evidence>
<dbReference type="GO" id="GO:0004565">
    <property type="term" value="F:beta-galactosidase activity"/>
    <property type="evidence" value="ECO:0007669"/>
    <property type="project" value="UniProtKB-EC"/>
</dbReference>
<dbReference type="Gene3D" id="2.60.120.260">
    <property type="entry name" value="Galactose-binding domain-like"/>
    <property type="match status" value="3"/>
</dbReference>
<dbReference type="Pfam" id="PF01301">
    <property type="entry name" value="Glyco_hydro_35"/>
    <property type="match status" value="3"/>
</dbReference>
<feature type="domain" description="Beta-galactosidase 1-like first all-beta" evidence="9">
    <location>
        <begin position="367"/>
        <end position="477"/>
    </location>
</feature>
<dbReference type="FunFam" id="2.60.120.260:FF:000148">
    <property type="entry name" value="Beta-galactosidase, putative"/>
    <property type="match status" value="1"/>
</dbReference>
<dbReference type="SUPFAM" id="SSF51445">
    <property type="entry name" value="(Trans)glycosidases"/>
    <property type="match status" value="2"/>
</dbReference>
<dbReference type="VEuPathDB" id="VectorBase:ASIS016193"/>
<comment type="catalytic activity">
    <reaction evidence="5">
        <text>Hydrolysis of terminal non-reducing beta-D-galactose residues in beta-D-galactosides.</text>
        <dbReference type="EC" id="3.2.1.23"/>
    </reaction>
</comment>
<dbReference type="EMBL" id="ATLV01012598">
    <property type="status" value="NOT_ANNOTATED_CDS"/>
    <property type="molecule type" value="Genomic_DNA"/>
</dbReference>
<comment type="similarity">
    <text evidence="1 6">Belongs to the glycosyl hydrolase 35 family.</text>
</comment>
<keyword evidence="2 7" id="KW-0732">Signal</keyword>
<feature type="domain" description="Glycoside hydrolase 35 catalytic" evidence="8">
    <location>
        <begin position="34"/>
        <end position="206"/>
    </location>
</feature>
<feature type="chain" id="PRO_5010759818" description="Beta-galactosidase" evidence="7">
    <location>
        <begin position="24"/>
        <end position="1060"/>
    </location>
</feature>
<dbReference type="Pfam" id="PF21467">
    <property type="entry name" value="BetaGal_gal-bd"/>
    <property type="match status" value="1"/>
</dbReference>
<dbReference type="InterPro" id="IPR019801">
    <property type="entry name" value="Glyco_hydro_35_CS"/>
</dbReference>
<dbReference type="EnsemblMetazoa" id="ASIC004081-RA">
    <property type="protein sequence ID" value="ASIC004081-PA"/>
    <property type="gene ID" value="ASIC004081"/>
</dbReference>
<feature type="domain" description="Glycoside hydrolase 35 catalytic" evidence="8">
    <location>
        <begin position="499"/>
        <end position="786"/>
    </location>
</feature>
<evidence type="ECO:0000256" key="5">
    <source>
        <dbReference type="RuleBase" id="RU000675"/>
    </source>
</evidence>
<evidence type="ECO:0000313" key="11">
    <source>
        <dbReference type="EMBL" id="KFB36911.1"/>
    </source>
</evidence>
<dbReference type="PRINTS" id="PR00742">
    <property type="entry name" value="GLHYDRLASE35"/>
</dbReference>
<dbReference type="EC" id="3.2.1.23" evidence="5"/>
<feature type="domain" description="Glycoside hydrolase 35 catalytic" evidence="8">
    <location>
        <begin position="207"/>
        <end position="317"/>
    </location>
</feature>
<dbReference type="PANTHER" id="PTHR23421">
    <property type="entry name" value="BETA-GALACTOSIDASE RELATED"/>
    <property type="match status" value="1"/>
</dbReference>
<dbReference type="OrthoDB" id="1657402at2759"/>
<keyword evidence="13" id="KW-1185">Reference proteome</keyword>
<evidence type="ECO:0000256" key="1">
    <source>
        <dbReference type="ARBA" id="ARBA00009809"/>
    </source>
</evidence>
<keyword evidence="3 5" id="KW-0378">Hydrolase</keyword>
<evidence type="ECO:0000256" key="6">
    <source>
        <dbReference type="RuleBase" id="RU003679"/>
    </source>
</evidence>
<dbReference type="Proteomes" id="UP000030765">
    <property type="component" value="Unassembled WGS sequence"/>
</dbReference>
<feature type="signal peptide" evidence="7">
    <location>
        <begin position="1"/>
        <end position="23"/>
    </location>
</feature>
<dbReference type="EMBL" id="KE524806">
    <property type="protein sequence ID" value="KFB36911.1"/>
    <property type="molecule type" value="Genomic_DNA"/>
</dbReference>
<dbReference type="STRING" id="74873.A0A084VG17"/>
<evidence type="ECO:0000259" key="8">
    <source>
        <dbReference type="Pfam" id="PF01301"/>
    </source>
</evidence>
<sequence>MAHKLSGFVYLVLILLTPSVVEMRSFSIDYDNNTFLMDGVPFQYVAGSFHYFRALPQMWQPILRSMRAAGLTAVTTYVEWSLHNPKENVYTWDGMADIEHFIELAAQEDLYVILRPGPYICAERDMGGFPAWLLHKYPGIQLRTNDVAYLREVRSWYAQLLSRLERFMYGHGGPILLVQVENEYGSYFACDHKYLNWLRDETEDEISGFWSQLRKTQPKGPLVNAEYYPGWLTHWQEPHMARTDIKSVVDSLDYMLRNKVNVNIYMFYGGTNYGYTAGANAIGAGKYAADITSYDYDAPLSECGEPTDKYFAIRDTILKYFPTPNVSTPTKEIKMELPSINVTRLGSLLDPPVLQHLSQQIVTNKEPMTFEALNQVSGLVLYETLLPEDIKTDPYKLTVEEVHDRGYVFVDRKFIGVLSRENLINTLPIGLDAGRTLQIVVENQGRINFGISNDFKGIVGKVFINTRELVNWTMYAMPLEQFHPIKQLIMEHQKVASRKKIADVGKGVTPIYIEWSLHEPFPGQYRWDGIADLEKFIETAQSENLYVILRPGPYICAERDMGGFPHWLLTKYPAVKLRTYDIDYLKEVQKWYSTLMPRVERFLYGNGGPVIMVSIENEYGSFHACDRLYMQYMKNLTVHFVEDKAVLFTNDGPELLECGSIPGILPTLDFGITNNPDVFWKRLRKYLPKGPLVNAEYYPGWLTHWMEPTARVDADMVVSSLRLMLNQKANVNFYMFFGGTNFGFTAGANDVGPGKYSADITSYDYDAPLDEAGDPTPKYFAIRKALIEYFGDPGVPAPEKLPKMSLDTVWLERRGSLISKHGRKMLAKRMVAAPKPVSFEALNQHSGFLLYETSLPEGLNRDPYTLTVEHLHDRAYVHVDDVFQGILSRETNVSSLPLSVGLGTKLQLLVESQGRINYNIPNDFKGILGSVTVDGKPLNNWTITCFPLDSYQYMENFLNQLSNAEDDDLSDAAAQIYYGTFMLSNETIYDTYLYPSEWGKGLVFINGFNLGRYWPLAGPQITLYVPRHILTKGSNHIVMIEYQKKIQYPYVQFIDKPIFN</sequence>
<feature type="domain" description="Beta-galactosidase galactose-binding" evidence="10">
    <location>
        <begin position="977"/>
        <end position="1035"/>
    </location>
</feature>
<dbReference type="AlphaFoldDB" id="A0A084VG17"/>
<evidence type="ECO:0000256" key="3">
    <source>
        <dbReference type="ARBA" id="ARBA00022801"/>
    </source>
</evidence>
<evidence type="ECO:0000313" key="12">
    <source>
        <dbReference type="EnsemblMetazoa" id="ASIC004081-PA"/>
    </source>
</evidence>
<evidence type="ECO:0000259" key="10">
    <source>
        <dbReference type="Pfam" id="PF21467"/>
    </source>
</evidence>
<dbReference type="GO" id="GO:0005975">
    <property type="term" value="P:carbohydrate metabolic process"/>
    <property type="evidence" value="ECO:0007669"/>
    <property type="project" value="InterPro"/>
</dbReference>
<dbReference type="InterPro" id="IPR017853">
    <property type="entry name" value="GH"/>
</dbReference>
<dbReference type="VEuPathDB" id="VectorBase:ASIC004081"/>
<proteinExistence type="inferred from homology"/>
<evidence type="ECO:0000256" key="7">
    <source>
        <dbReference type="SAM" id="SignalP"/>
    </source>
</evidence>
<feature type="domain" description="Beta-galactosidase 1-like first all-beta" evidence="9">
    <location>
        <begin position="836"/>
        <end position="947"/>
    </location>
</feature>
<evidence type="ECO:0000313" key="13">
    <source>
        <dbReference type="Proteomes" id="UP000030765"/>
    </source>
</evidence>
<evidence type="ECO:0000259" key="9">
    <source>
        <dbReference type="Pfam" id="PF21317"/>
    </source>
</evidence>
<dbReference type="InterPro" id="IPR048912">
    <property type="entry name" value="BetaGal1-like_ABD1"/>
</dbReference>
<dbReference type="InterPro" id="IPR031330">
    <property type="entry name" value="Gly_Hdrlase_35_cat"/>
</dbReference>
<name>A0A084VG17_ANOSI</name>
<dbReference type="Pfam" id="PF21317">
    <property type="entry name" value="BetaGal_ABD_1"/>
    <property type="match status" value="2"/>
</dbReference>
<reference evidence="12" key="2">
    <citation type="submission" date="2020-05" db="UniProtKB">
        <authorList>
            <consortium name="EnsemblMetazoa"/>
        </authorList>
    </citation>
    <scope>IDENTIFICATION</scope>
</reference>
<gene>
    <name evidence="11" type="ORF">ZHAS_00004081</name>
</gene>
<dbReference type="Gene3D" id="3.20.20.80">
    <property type="entry name" value="Glycosidases"/>
    <property type="match status" value="3"/>
</dbReference>
<keyword evidence="4 5" id="KW-0326">Glycosidase</keyword>
<protein>
    <recommendedName>
        <fullName evidence="5">Beta-galactosidase</fullName>
        <ecNumber evidence="5">3.2.1.23</ecNumber>
    </recommendedName>
</protein>
<organism evidence="11">
    <name type="scientific">Anopheles sinensis</name>
    <name type="common">Mosquito</name>
    <dbReference type="NCBI Taxonomy" id="74873"/>
    <lineage>
        <taxon>Eukaryota</taxon>
        <taxon>Metazoa</taxon>
        <taxon>Ecdysozoa</taxon>
        <taxon>Arthropoda</taxon>
        <taxon>Hexapoda</taxon>
        <taxon>Insecta</taxon>
        <taxon>Pterygota</taxon>
        <taxon>Neoptera</taxon>
        <taxon>Endopterygota</taxon>
        <taxon>Diptera</taxon>
        <taxon>Nematocera</taxon>
        <taxon>Culicoidea</taxon>
        <taxon>Culicidae</taxon>
        <taxon>Anophelinae</taxon>
        <taxon>Anopheles</taxon>
    </lineage>
</organism>
<dbReference type="InterPro" id="IPR008979">
    <property type="entry name" value="Galactose-bd-like_sf"/>
</dbReference>
<dbReference type="PROSITE" id="PS01182">
    <property type="entry name" value="GLYCOSYL_HYDROL_F35"/>
    <property type="match status" value="1"/>
</dbReference>